<evidence type="ECO:0000313" key="3">
    <source>
        <dbReference type="EMBL" id="KIJ39933.1"/>
    </source>
</evidence>
<dbReference type="HOGENOM" id="CLU_156026_2_0_1"/>
<feature type="domain" description="Inhibitor I9" evidence="2">
    <location>
        <begin position="6"/>
        <end position="78"/>
    </location>
</feature>
<accession>A0A0C9UA15</accession>
<reference evidence="3 4" key="1">
    <citation type="submission" date="2014-06" db="EMBL/GenBank/DDBJ databases">
        <title>Evolutionary Origins and Diversification of the Mycorrhizal Mutualists.</title>
        <authorList>
            <consortium name="DOE Joint Genome Institute"/>
            <consortium name="Mycorrhizal Genomics Consortium"/>
            <person name="Kohler A."/>
            <person name="Kuo A."/>
            <person name="Nagy L.G."/>
            <person name="Floudas D."/>
            <person name="Copeland A."/>
            <person name="Barry K.W."/>
            <person name="Cichocki N."/>
            <person name="Veneault-Fourrey C."/>
            <person name="LaButti K."/>
            <person name="Lindquist E.A."/>
            <person name="Lipzen A."/>
            <person name="Lundell T."/>
            <person name="Morin E."/>
            <person name="Murat C."/>
            <person name="Riley R."/>
            <person name="Ohm R."/>
            <person name="Sun H."/>
            <person name="Tunlid A."/>
            <person name="Henrissat B."/>
            <person name="Grigoriev I.V."/>
            <person name="Hibbett D.S."/>
            <person name="Martin F."/>
        </authorList>
    </citation>
    <scope>NUCLEOTIDE SEQUENCE [LARGE SCALE GENOMIC DNA]</scope>
    <source>
        <strain evidence="3 4">SS14</strain>
    </source>
</reference>
<evidence type="ECO:0000313" key="4">
    <source>
        <dbReference type="Proteomes" id="UP000054279"/>
    </source>
</evidence>
<evidence type="ECO:0000259" key="2">
    <source>
        <dbReference type="Pfam" id="PF05922"/>
    </source>
</evidence>
<protein>
    <submittedName>
        <fullName evidence="3">Unplaced genomic scaffold SPHSTscaffold_73, whole genome shotgun sequence</fullName>
    </submittedName>
</protein>
<dbReference type="AlphaFoldDB" id="A0A0C9UA15"/>
<organism evidence="3 4">
    <name type="scientific">Sphaerobolus stellatus (strain SS14)</name>
    <dbReference type="NCBI Taxonomy" id="990650"/>
    <lineage>
        <taxon>Eukaryota</taxon>
        <taxon>Fungi</taxon>
        <taxon>Dikarya</taxon>
        <taxon>Basidiomycota</taxon>
        <taxon>Agaricomycotina</taxon>
        <taxon>Agaricomycetes</taxon>
        <taxon>Phallomycetidae</taxon>
        <taxon>Geastrales</taxon>
        <taxon>Sphaerobolaceae</taxon>
        <taxon>Sphaerobolus</taxon>
    </lineage>
</organism>
<dbReference type="EMBL" id="KN837148">
    <property type="protein sequence ID" value="KIJ39933.1"/>
    <property type="molecule type" value="Genomic_DNA"/>
</dbReference>
<dbReference type="SUPFAM" id="SSF54897">
    <property type="entry name" value="Protease propeptides/inhibitors"/>
    <property type="match status" value="1"/>
</dbReference>
<dbReference type="Proteomes" id="UP000054279">
    <property type="component" value="Unassembled WGS sequence"/>
</dbReference>
<dbReference type="PANTHER" id="PTHR28288">
    <property type="entry name" value="PROTEASE B INHIBITOR 2"/>
    <property type="match status" value="1"/>
</dbReference>
<dbReference type="GO" id="GO:0042144">
    <property type="term" value="P:vacuole fusion, non-autophagic"/>
    <property type="evidence" value="ECO:0007669"/>
    <property type="project" value="TreeGrafter"/>
</dbReference>
<sequence length="79" mass="8678">MTGSRTYIVSLKQTATEEEIAKAEAKVTDSGGRIERRYNSPILKGFSAIIPDSYLSELQSLQGDLLIDNIEADQTVTTQ</sequence>
<dbReference type="InterPro" id="IPR010259">
    <property type="entry name" value="S8pro/Inhibitor_I9"/>
</dbReference>
<gene>
    <name evidence="3" type="ORF">M422DRAFT_32534</name>
</gene>
<dbReference type="GO" id="GO:0004866">
    <property type="term" value="F:endopeptidase inhibitor activity"/>
    <property type="evidence" value="ECO:0007669"/>
    <property type="project" value="TreeGrafter"/>
</dbReference>
<comment type="similarity">
    <text evidence="1">Belongs to the protease inhibitor I9 family.</text>
</comment>
<dbReference type="OrthoDB" id="5518345at2759"/>
<dbReference type="InterPro" id="IPR052471">
    <property type="entry name" value="PBI_I9"/>
</dbReference>
<dbReference type="InterPro" id="IPR037045">
    <property type="entry name" value="S8pro/Inhibitor_I9_sf"/>
</dbReference>
<keyword evidence="4" id="KW-1185">Reference proteome</keyword>
<proteinExistence type="inferred from homology"/>
<dbReference type="Pfam" id="PF05922">
    <property type="entry name" value="Inhibitor_I9"/>
    <property type="match status" value="1"/>
</dbReference>
<evidence type="ECO:0000256" key="1">
    <source>
        <dbReference type="ARBA" id="ARBA00038069"/>
    </source>
</evidence>
<name>A0A0C9UA15_SPHS4</name>
<dbReference type="PANTHER" id="PTHR28288:SF2">
    <property type="entry name" value="PROTEASE B INHIBITOR 2"/>
    <property type="match status" value="1"/>
</dbReference>
<dbReference type="Gene3D" id="3.30.70.80">
    <property type="entry name" value="Peptidase S8 propeptide/proteinase inhibitor I9"/>
    <property type="match status" value="1"/>
</dbReference>